<keyword evidence="3" id="KW-0813">Transport</keyword>
<proteinExistence type="inferred from homology"/>
<sequence length="515" mass="57007">MVMEVEKNKDLVSEHFSVDETLTEDSHTHLKHSLKNRHISLIALAGIIGPGILIGASLALANGPASLIIGFGIIGIIAFCMMQSLGELATLYPTGGTFSTLGNKLVDHAWGCAVGWNYVIIWIAVLANEYNTVAAIMQFWGPQVPLYGYILIFWTFFMAFQFLGVRAFGEAEFWLALMKIVGLVAFYLFAIIYCAGGVKGTPAFGFHYWNDPGAFNHGFKGVVNTFVFASTFYSGTEIVAVSAAEAKNPSVAVPTAIRQTFWRILIIYMGIAISYGLTVPFNESALAAGTKTLRSPMTIAIQRAGWEGGAHLVNAFILLTCVSAINSSIYIGSRTMVNLAHEGSAPRILRRVNKRGVPYAAVILMNCCGFLSMMNVSTGAANAYGYIVNLSGVAVFIVWGNVCYYHIRFRKAWKLQGKSVDELPYKGLWYPILPIIGIVLNIFLALIQGWSYFKPFDAANWVDAYILLPFFFVIYFGYKFWNKTKWIKLDQVNLDEGRRKDVDIPDEANKLSWIP</sequence>
<evidence type="ECO:0000256" key="6">
    <source>
        <dbReference type="ARBA" id="ARBA00023136"/>
    </source>
</evidence>
<comment type="similarity">
    <text evidence="2">Belongs to the amino acid-polyamine-organocation (APC) superfamily. YAT (TC 2.A.3.10) family.</text>
</comment>
<keyword evidence="4 7" id="KW-0812">Transmembrane</keyword>
<dbReference type="OrthoDB" id="3900342at2759"/>
<dbReference type="PANTHER" id="PTHR43341:SF26">
    <property type="entry name" value="GENERAL AMINO ACID PERMEASE AGP3"/>
    <property type="match status" value="1"/>
</dbReference>
<feature type="transmembrane region" description="Helical" evidence="7">
    <location>
        <begin position="312"/>
        <end position="331"/>
    </location>
</feature>
<protein>
    <submittedName>
        <fullName evidence="9">AGP3</fullName>
    </submittedName>
</protein>
<dbReference type="Proteomes" id="UP000694255">
    <property type="component" value="Unassembled WGS sequence"/>
</dbReference>
<dbReference type="GeneID" id="73467789"/>
<evidence type="ECO:0000256" key="1">
    <source>
        <dbReference type="ARBA" id="ARBA00004141"/>
    </source>
</evidence>
<dbReference type="AlphaFoldDB" id="A0A8J5QIK0"/>
<dbReference type="InterPro" id="IPR050524">
    <property type="entry name" value="APC_YAT"/>
</dbReference>
<dbReference type="RefSeq" id="XP_049265533.1">
    <property type="nucleotide sequence ID" value="XM_049410722.1"/>
</dbReference>
<organism evidence="9 10">
    <name type="scientific">[Candida] subhashii</name>
    <dbReference type="NCBI Taxonomy" id="561895"/>
    <lineage>
        <taxon>Eukaryota</taxon>
        <taxon>Fungi</taxon>
        <taxon>Dikarya</taxon>
        <taxon>Ascomycota</taxon>
        <taxon>Saccharomycotina</taxon>
        <taxon>Pichiomycetes</taxon>
        <taxon>Debaryomycetaceae</taxon>
        <taxon>Spathaspora</taxon>
    </lineage>
</organism>
<name>A0A8J5QIK0_9ASCO</name>
<comment type="caution">
    <text evidence="9">The sequence shown here is derived from an EMBL/GenBank/DDBJ whole genome shotgun (WGS) entry which is preliminary data.</text>
</comment>
<dbReference type="FunFam" id="1.20.1740.10:FF:000001">
    <property type="entry name" value="Amino acid permease"/>
    <property type="match status" value="1"/>
</dbReference>
<evidence type="ECO:0000259" key="8">
    <source>
        <dbReference type="Pfam" id="PF00324"/>
    </source>
</evidence>
<evidence type="ECO:0000256" key="2">
    <source>
        <dbReference type="ARBA" id="ARBA00006983"/>
    </source>
</evidence>
<feature type="transmembrane region" description="Helical" evidence="7">
    <location>
        <begin position="261"/>
        <end position="281"/>
    </location>
</feature>
<evidence type="ECO:0000256" key="4">
    <source>
        <dbReference type="ARBA" id="ARBA00022692"/>
    </source>
</evidence>
<evidence type="ECO:0000256" key="5">
    <source>
        <dbReference type="ARBA" id="ARBA00022989"/>
    </source>
</evidence>
<dbReference type="PANTHER" id="PTHR43341">
    <property type="entry name" value="AMINO ACID PERMEASE"/>
    <property type="match status" value="1"/>
</dbReference>
<evidence type="ECO:0000256" key="3">
    <source>
        <dbReference type="ARBA" id="ARBA00022448"/>
    </source>
</evidence>
<dbReference type="GO" id="GO:0016020">
    <property type="term" value="C:membrane"/>
    <property type="evidence" value="ECO:0007669"/>
    <property type="project" value="UniProtKB-SubCell"/>
</dbReference>
<feature type="transmembrane region" description="Helical" evidence="7">
    <location>
        <begin position="146"/>
        <end position="168"/>
    </location>
</feature>
<feature type="transmembrane region" description="Helical" evidence="7">
    <location>
        <begin position="458"/>
        <end position="478"/>
    </location>
</feature>
<feature type="domain" description="Amino acid permease/ SLC12A" evidence="8">
    <location>
        <begin position="38"/>
        <end position="485"/>
    </location>
</feature>
<dbReference type="EMBL" id="JAGSYN010000050">
    <property type="protein sequence ID" value="KAG7665301.1"/>
    <property type="molecule type" value="Genomic_DNA"/>
</dbReference>
<evidence type="ECO:0000313" key="10">
    <source>
        <dbReference type="Proteomes" id="UP000694255"/>
    </source>
</evidence>
<evidence type="ECO:0000313" key="9">
    <source>
        <dbReference type="EMBL" id="KAG7665301.1"/>
    </source>
</evidence>
<feature type="transmembrane region" description="Helical" evidence="7">
    <location>
        <begin position="218"/>
        <end position="240"/>
    </location>
</feature>
<feature type="transmembrane region" description="Helical" evidence="7">
    <location>
        <begin position="357"/>
        <end position="377"/>
    </location>
</feature>
<comment type="subcellular location">
    <subcellularLocation>
        <location evidence="1">Membrane</location>
        <topology evidence="1">Multi-pass membrane protein</topology>
    </subcellularLocation>
</comment>
<keyword evidence="10" id="KW-1185">Reference proteome</keyword>
<feature type="transmembrane region" description="Helical" evidence="7">
    <location>
        <begin position="105"/>
        <end position="126"/>
    </location>
</feature>
<reference evidence="9 10" key="1">
    <citation type="journal article" date="2021" name="DNA Res.">
        <title>Genome analysis of Candida subhashii reveals its hybrid nature and dual mitochondrial genome conformations.</title>
        <authorList>
            <person name="Mixao V."/>
            <person name="Hegedusova E."/>
            <person name="Saus E."/>
            <person name="Pryszcz L.P."/>
            <person name="Cillingova A."/>
            <person name="Nosek J."/>
            <person name="Gabaldon T."/>
        </authorList>
    </citation>
    <scope>NUCLEOTIDE SEQUENCE [LARGE SCALE GENOMIC DNA]</scope>
    <source>
        <strain evidence="9 10">CBS 10753</strain>
    </source>
</reference>
<feature type="transmembrane region" description="Helical" evidence="7">
    <location>
        <begin position="180"/>
        <end position="198"/>
    </location>
</feature>
<accession>A0A8J5QIK0</accession>
<keyword evidence="5 7" id="KW-1133">Transmembrane helix</keyword>
<feature type="transmembrane region" description="Helical" evidence="7">
    <location>
        <begin position="428"/>
        <end position="452"/>
    </location>
</feature>
<evidence type="ECO:0000256" key="7">
    <source>
        <dbReference type="SAM" id="Phobius"/>
    </source>
</evidence>
<gene>
    <name evidence="9" type="ORF">J8A68_000988</name>
</gene>
<keyword evidence="6 7" id="KW-0472">Membrane</keyword>
<dbReference type="Pfam" id="PF00324">
    <property type="entry name" value="AA_permease"/>
    <property type="match status" value="1"/>
</dbReference>
<dbReference type="GO" id="GO:0015171">
    <property type="term" value="F:amino acid transmembrane transporter activity"/>
    <property type="evidence" value="ECO:0007669"/>
    <property type="project" value="TreeGrafter"/>
</dbReference>
<dbReference type="InterPro" id="IPR004841">
    <property type="entry name" value="AA-permease/SLC12A_dom"/>
</dbReference>
<dbReference type="PIRSF" id="PIRSF006060">
    <property type="entry name" value="AA_transporter"/>
    <property type="match status" value="1"/>
</dbReference>
<feature type="transmembrane region" description="Helical" evidence="7">
    <location>
        <begin position="39"/>
        <end position="61"/>
    </location>
</feature>
<feature type="transmembrane region" description="Helical" evidence="7">
    <location>
        <begin position="67"/>
        <end position="93"/>
    </location>
</feature>
<feature type="transmembrane region" description="Helical" evidence="7">
    <location>
        <begin position="383"/>
        <end position="407"/>
    </location>
</feature>